<comment type="caution">
    <text evidence="2">The sequence shown here is derived from an EMBL/GenBank/DDBJ whole genome shotgun (WGS) entry which is preliminary data.</text>
</comment>
<feature type="region of interest" description="Disordered" evidence="1">
    <location>
        <begin position="1066"/>
        <end position="1117"/>
    </location>
</feature>
<gene>
    <name evidence="2" type="ORF">NP493_113g02000</name>
</gene>
<feature type="compositionally biased region" description="Basic and acidic residues" evidence="1">
    <location>
        <begin position="1066"/>
        <end position="1077"/>
    </location>
</feature>
<feature type="region of interest" description="Disordered" evidence="1">
    <location>
        <begin position="1267"/>
        <end position="1318"/>
    </location>
</feature>
<feature type="compositionally biased region" description="Polar residues" evidence="1">
    <location>
        <begin position="777"/>
        <end position="786"/>
    </location>
</feature>
<dbReference type="Proteomes" id="UP001209878">
    <property type="component" value="Unassembled WGS sequence"/>
</dbReference>
<proteinExistence type="predicted"/>
<feature type="non-terminal residue" evidence="2">
    <location>
        <position position="1"/>
    </location>
</feature>
<feature type="region of interest" description="Disordered" evidence="1">
    <location>
        <begin position="616"/>
        <end position="667"/>
    </location>
</feature>
<feature type="region of interest" description="Disordered" evidence="1">
    <location>
        <begin position="1000"/>
        <end position="1023"/>
    </location>
</feature>
<name>A0AAD9UHB6_RIDPI</name>
<feature type="compositionally biased region" description="Basic and acidic residues" evidence="1">
    <location>
        <begin position="1224"/>
        <end position="1240"/>
    </location>
</feature>
<keyword evidence="3" id="KW-1185">Reference proteome</keyword>
<evidence type="ECO:0000256" key="1">
    <source>
        <dbReference type="SAM" id="MobiDB-lite"/>
    </source>
</evidence>
<feature type="region of interest" description="Disordered" evidence="1">
    <location>
        <begin position="1211"/>
        <end position="1240"/>
    </location>
</feature>
<feature type="region of interest" description="Disordered" evidence="1">
    <location>
        <begin position="762"/>
        <end position="886"/>
    </location>
</feature>
<feature type="compositionally biased region" description="Polar residues" evidence="1">
    <location>
        <begin position="647"/>
        <end position="661"/>
    </location>
</feature>
<reference evidence="2" key="1">
    <citation type="journal article" date="2023" name="Mol. Biol. Evol.">
        <title>Third-Generation Sequencing Reveals the Adaptive Role of the Epigenome in Three Deep-Sea Polychaetes.</title>
        <authorList>
            <person name="Perez M."/>
            <person name="Aroh O."/>
            <person name="Sun Y."/>
            <person name="Lan Y."/>
            <person name="Juniper S.K."/>
            <person name="Young C.R."/>
            <person name="Angers B."/>
            <person name="Qian P.Y."/>
        </authorList>
    </citation>
    <scope>NUCLEOTIDE SEQUENCE</scope>
    <source>
        <strain evidence="2">R07B-5</strain>
    </source>
</reference>
<protein>
    <submittedName>
        <fullName evidence="2">Uncharacterized protein</fullName>
    </submittedName>
</protein>
<organism evidence="2 3">
    <name type="scientific">Ridgeia piscesae</name>
    <name type="common">Tubeworm</name>
    <dbReference type="NCBI Taxonomy" id="27915"/>
    <lineage>
        <taxon>Eukaryota</taxon>
        <taxon>Metazoa</taxon>
        <taxon>Spiralia</taxon>
        <taxon>Lophotrochozoa</taxon>
        <taxon>Annelida</taxon>
        <taxon>Polychaeta</taxon>
        <taxon>Sedentaria</taxon>
        <taxon>Canalipalpata</taxon>
        <taxon>Sabellida</taxon>
        <taxon>Siboglinidae</taxon>
        <taxon>Ridgeia</taxon>
    </lineage>
</organism>
<feature type="compositionally biased region" description="Basic and acidic residues" evidence="1">
    <location>
        <begin position="835"/>
        <end position="844"/>
    </location>
</feature>
<evidence type="ECO:0000313" key="3">
    <source>
        <dbReference type="Proteomes" id="UP001209878"/>
    </source>
</evidence>
<dbReference type="EMBL" id="JAODUO010000112">
    <property type="protein sequence ID" value="KAK2189207.1"/>
    <property type="molecule type" value="Genomic_DNA"/>
</dbReference>
<evidence type="ECO:0000313" key="2">
    <source>
        <dbReference type="EMBL" id="KAK2189207.1"/>
    </source>
</evidence>
<accession>A0AAD9UHB6</accession>
<sequence length="1341" mass="150408">TLQRSLTESEDQKDRLWSEVKVLLDEYGLLKTDMDTMEQLLQQHVPEIYGSVVIQGKRHGHVLVRSLSELKEHVFGDQKLPEHGSGSVGGLRSLHNTPEMSLQAPRDIPSTVAAIHENIMKQSQLVLNNIDPVDVSDKPCGPVVNWQDVCQSIASQLVSESDMASRVPLDSAKVMPLFDIMLKELDICKEPPEAVRVEPPQCLPKQVLGLAKTMETELDMGSTNGSSTQSVSAHTFVDSVAVKAEIDDRSSTASDRSPMDTERVNREYEELKKKRLHLLIQAYTGNPDPDSLIARARSQVNVLTHNSVDSQVASSAREMEAMKKLEASRARMYAMKEKLRLGQPLYHIASDDVPEGDAAESLLGGNSLRRPVPEADASQSLLDVNSRRRLVEAMSAQEMSPPVVQRQSMVWKKTIAPSNEDTRPSCYFSAPLMSSSPRGELAYTEGAQRLQNAQSFHHQRHRQIYPHKKGYETAEQFADGEVECSSYADLMMDNGLKYPHGNREVWIREKRGVPFEQNDVCWTQRDGCVATENNRDLEYDDTLNKSAESLVSQRDDDVYDWRRSQQTQSCWNLTNTSKGVTSRHVMPIPDRCQSLTLHSQSLVDISCRQVLTDASDTDSRLDTSARSATELHCTDTSLQESDRLDTSAYSDESSLPHTQDQQPRRLPNNVYHVQERYKEGSNCVRGNDQDYERLNEPTFERARDKRLKTYAKHDSLGGVYSDSLQQGHQDFLADNAPKPGNANWTSYYQRRCRALKDPTEEVVLPASPDPPHRISSESKQFVSTDVRNGDVSAGDGAYNSRLAVRDNLRQSDKQEGVRAPKTGSEPRGKSVHHVASRDPHDPPRCGDTQTISPGYSRDDSPKKVTFSDGDTRRRLTYPDTAQRGPRDILKSTTFGHVNYHQNREEKCSDTNVRPKNRCWSDDGDVQVIRTSYTRSWRDKEEDVGEDVLREPPSHVNGPLKEQHVQMLNTRRLSVHRDDDSSTSMSDVDFVVMRSGDIVRRRKKAKGRKKDVPETATRGSRAEQLVDNDREIHQNLDIIAEGKKCLEEEQDYLGDYRSLQLLSEAAKAEKGDRSDLKSRIGISSAVRPSEDPDGAESRRRGVSKPICDNEKTSAGAAPVKRSAAAALQLERDLVAAGRLMEEIEKCKLVSLTGDKRQSDAVTDDTDDAKLKTETNVITVGDVKLEYSDRQNQGLCDKKKLLSSIVECPSEDVMEKKEGDAVTSREVTEKVPDVPEHKGPVLTEEQKKYANELIDKYAHQWEQTRVQLQPPGEQVPCVATSNSEEAKLVETTPGDDEQKVKESNDTSEGNGHSKASFEVDEIVTRYNQEWLNRQQVVTAGGDQ</sequence>
<feature type="compositionally biased region" description="Basic and acidic residues" evidence="1">
    <location>
        <begin position="803"/>
        <end position="828"/>
    </location>
</feature>